<dbReference type="EMBL" id="EQ990760">
    <property type="protein sequence ID" value="EEF22761.1"/>
    <property type="molecule type" value="Genomic_DNA"/>
</dbReference>
<organism evidence="1 2">
    <name type="scientific">Ricinus communis</name>
    <name type="common">Castor bean</name>
    <dbReference type="NCBI Taxonomy" id="3988"/>
    <lineage>
        <taxon>Eukaryota</taxon>
        <taxon>Viridiplantae</taxon>
        <taxon>Streptophyta</taxon>
        <taxon>Embryophyta</taxon>
        <taxon>Tracheophyta</taxon>
        <taxon>Spermatophyta</taxon>
        <taxon>Magnoliopsida</taxon>
        <taxon>eudicotyledons</taxon>
        <taxon>Gunneridae</taxon>
        <taxon>Pentapetalae</taxon>
        <taxon>rosids</taxon>
        <taxon>fabids</taxon>
        <taxon>Malpighiales</taxon>
        <taxon>Euphorbiaceae</taxon>
        <taxon>Acalyphoideae</taxon>
        <taxon>Acalypheae</taxon>
        <taxon>Ricinus</taxon>
    </lineage>
</organism>
<gene>
    <name evidence="1" type="ORF">RCOM_2155300</name>
</gene>
<dbReference type="Proteomes" id="UP000008311">
    <property type="component" value="Unassembled WGS sequence"/>
</dbReference>
<name>B9TN04_RICCO</name>
<accession>B9TN04</accession>
<evidence type="ECO:0000313" key="1">
    <source>
        <dbReference type="EMBL" id="EEF22761.1"/>
    </source>
</evidence>
<keyword evidence="2" id="KW-1185">Reference proteome</keyword>
<dbReference type="AlphaFoldDB" id="B9TN04"/>
<dbReference type="InParanoid" id="B9TN04"/>
<proteinExistence type="predicted"/>
<reference evidence="2" key="1">
    <citation type="journal article" date="2010" name="Nat. Biotechnol.">
        <title>Draft genome sequence of the oilseed species Ricinus communis.</title>
        <authorList>
            <person name="Chan A.P."/>
            <person name="Crabtree J."/>
            <person name="Zhao Q."/>
            <person name="Lorenzi H."/>
            <person name="Orvis J."/>
            <person name="Puiu D."/>
            <person name="Melake-Berhan A."/>
            <person name="Jones K.M."/>
            <person name="Redman J."/>
            <person name="Chen G."/>
            <person name="Cahoon E.B."/>
            <person name="Gedil M."/>
            <person name="Stanke M."/>
            <person name="Haas B.J."/>
            <person name="Wortman J.R."/>
            <person name="Fraser-Liggett C.M."/>
            <person name="Ravel J."/>
            <person name="Rabinowicz P.D."/>
        </authorList>
    </citation>
    <scope>NUCLEOTIDE SEQUENCE [LARGE SCALE GENOMIC DNA]</scope>
    <source>
        <strain evidence="2">cv. Hale</strain>
    </source>
</reference>
<evidence type="ECO:0000313" key="2">
    <source>
        <dbReference type="Proteomes" id="UP000008311"/>
    </source>
</evidence>
<sequence>MTRDPVLRDGIIEAKRHLVQASCSASEHLAGALLASAAWLEGRSRLVAALDERRREFGRVTRHGVRLAAGGRGFYAYAGAVAPLRALGVDGIDGPVFAGAADEARYCLAASAADWSRFTAMLHDAPD</sequence>
<protein>
    <submittedName>
        <fullName evidence="1">Uncharacterized protein</fullName>
    </submittedName>
</protein>